<evidence type="ECO:0000259" key="5">
    <source>
        <dbReference type="Pfam" id="PF22651"/>
    </source>
</evidence>
<dbReference type="CTD" id="36207"/>
<dbReference type="InterPro" id="IPR052295">
    <property type="entry name" value="Odorant-binding_protein"/>
</dbReference>
<dbReference type="Pfam" id="PF22651">
    <property type="entry name" value="OBP47_like"/>
    <property type="match status" value="1"/>
</dbReference>
<evidence type="ECO:0000256" key="2">
    <source>
        <dbReference type="ARBA" id="ARBA00008098"/>
    </source>
</evidence>
<keyword evidence="3" id="KW-0964">Secreted</keyword>
<dbReference type="SUPFAM" id="SSF47565">
    <property type="entry name" value="Insect pheromone/odorant-binding proteins"/>
    <property type="match status" value="1"/>
</dbReference>
<protein>
    <submittedName>
        <fullName evidence="7">Uncharacterized protein LOC115634153</fullName>
    </submittedName>
</protein>
<name>A0A6J2UJB4_DROLE</name>
<sequence length="200" mass="21935">MNASLLIVSCVLLAVMSIPKIVLSQTIDCRKPPQLVDPARCCQDGGRDQVTEKCAQRVGINGQSNGGPPTLEAATCLAQCILTDSRYLQQPQSLNLKIIREDLTKKYFNDTAYVEAMVTAFAKCEPQAQQKLVALQQLQFGSAASQFSQNQQQPQCSPFSAMLLGCTYMEYFKNCPSHRWTENNDCALAKAFVTQCALGA</sequence>
<proteinExistence type="inferred from homology"/>
<feature type="chain" id="PRO_5026782070" evidence="4">
    <location>
        <begin position="25"/>
        <end position="200"/>
    </location>
</feature>
<evidence type="ECO:0000256" key="4">
    <source>
        <dbReference type="SAM" id="SignalP"/>
    </source>
</evidence>
<keyword evidence="4" id="KW-0732">Signal</keyword>
<dbReference type="GO" id="GO:0005549">
    <property type="term" value="F:odorant binding"/>
    <property type="evidence" value="ECO:0007669"/>
    <property type="project" value="InterPro"/>
</dbReference>
<evidence type="ECO:0000313" key="6">
    <source>
        <dbReference type="Proteomes" id="UP000504634"/>
    </source>
</evidence>
<dbReference type="PANTHER" id="PTHR21066">
    <property type="entry name" value="ODORANT-BINDING PROTEIN 59A-RELATED"/>
    <property type="match status" value="1"/>
</dbReference>
<accession>A0A6J2UJB4</accession>
<dbReference type="Gene3D" id="1.10.238.270">
    <property type="match status" value="1"/>
</dbReference>
<dbReference type="AlphaFoldDB" id="A0A6J2UJB4"/>
<dbReference type="Proteomes" id="UP000504634">
    <property type="component" value="Unplaced"/>
</dbReference>
<feature type="signal peptide" evidence="4">
    <location>
        <begin position="1"/>
        <end position="24"/>
    </location>
</feature>
<dbReference type="PANTHER" id="PTHR21066:SF15">
    <property type="entry name" value="GH25962P-RELATED"/>
    <property type="match status" value="1"/>
</dbReference>
<dbReference type="OrthoDB" id="8016189at2759"/>
<dbReference type="InterPro" id="IPR036728">
    <property type="entry name" value="PBP_GOBP_sf"/>
</dbReference>
<feature type="domain" description="OBP47-like" evidence="5">
    <location>
        <begin position="71"/>
        <end position="188"/>
    </location>
</feature>
<comment type="subcellular location">
    <subcellularLocation>
        <location evidence="1">Secreted</location>
    </subcellularLocation>
</comment>
<dbReference type="GeneID" id="115634153"/>
<gene>
    <name evidence="7" type="primary">LOC115634153</name>
</gene>
<evidence type="ECO:0000313" key="7">
    <source>
        <dbReference type="RefSeq" id="XP_030387593.1"/>
    </source>
</evidence>
<comment type="similarity">
    <text evidence="2">Belongs to the PBP/GOBP family.</text>
</comment>
<evidence type="ECO:0000256" key="3">
    <source>
        <dbReference type="ARBA" id="ARBA00022525"/>
    </source>
</evidence>
<dbReference type="RefSeq" id="XP_030387593.1">
    <property type="nucleotide sequence ID" value="XM_030531733.1"/>
</dbReference>
<reference evidence="7" key="1">
    <citation type="submission" date="2025-08" db="UniProtKB">
        <authorList>
            <consortium name="RefSeq"/>
        </authorList>
    </citation>
    <scope>IDENTIFICATION</scope>
    <source>
        <strain evidence="7">11010-0011.00</strain>
        <tissue evidence="7">Whole body</tissue>
    </source>
</reference>
<dbReference type="GO" id="GO:0005576">
    <property type="term" value="C:extracellular region"/>
    <property type="evidence" value="ECO:0007669"/>
    <property type="project" value="UniProtKB-SubCell"/>
</dbReference>
<dbReference type="InterPro" id="IPR054577">
    <property type="entry name" value="OBP47-like_dom"/>
</dbReference>
<evidence type="ECO:0000256" key="1">
    <source>
        <dbReference type="ARBA" id="ARBA00004613"/>
    </source>
</evidence>
<organism evidence="6 7">
    <name type="scientific">Drosophila lebanonensis</name>
    <name type="common">Fruit fly</name>
    <name type="synonym">Scaptodrosophila lebanonensis</name>
    <dbReference type="NCBI Taxonomy" id="7225"/>
    <lineage>
        <taxon>Eukaryota</taxon>
        <taxon>Metazoa</taxon>
        <taxon>Ecdysozoa</taxon>
        <taxon>Arthropoda</taxon>
        <taxon>Hexapoda</taxon>
        <taxon>Insecta</taxon>
        <taxon>Pterygota</taxon>
        <taxon>Neoptera</taxon>
        <taxon>Endopterygota</taxon>
        <taxon>Diptera</taxon>
        <taxon>Brachycera</taxon>
        <taxon>Muscomorpha</taxon>
        <taxon>Ephydroidea</taxon>
        <taxon>Drosophilidae</taxon>
        <taxon>Scaptodrosophila</taxon>
    </lineage>
</organism>
<keyword evidence="6" id="KW-1185">Reference proteome</keyword>